<dbReference type="EMBL" id="JAUTXT010000026">
    <property type="protein sequence ID" value="KAK3673349.1"/>
    <property type="molecule type" value="Genomic_DNA"/>
</dbReference>
<evidence type="ECO:0000313" key="2">
    <source>
        <dbReference type="EMBL" id="KAK3673349.1"/>
    </source>
</evidence>
<dbReference type="PANTHER" id="PTHR35391">
    <property type="entry name" value="C2H2-TYPE DOMAIN-CONTAINING PROTEIN-RELATED"/>
    <property type="match status" value="1"/>
</dbReference>
<accession>A0AAE0WKE7</accession>
<evidence type="ECO:0000256" key="1">
    <source>
        <dbReference type="SAM" id="MobiDB-lite"/>
    </source>
</evidence>
<feature type="region of interest" description="Disordered" evidence="1">
    <location>
        <begin position="106"/>
        <end position="126"/>
    </location>
</feature>
<protein>
    <submittedName>
        <fullName evidence="2">Uncharacterized protein</fullName>
    </submittedName>
</protein>
<evidence type="ECO:0000313" key="3">
    <source>
        <dbReference type="Proteomes" id="UP001274830"/>
    </source>
</evidence>
<sequence>MADVTLAREAQAVLELFAKVADLNELLGHDTVDTNPEKLKSGSSTSLDDQRGRFNIFARNVGVFAQGHASLDWRLRESEDALDLTRQLLQSVQWFLRQAIEKTITSNSASSIQAESGPPEYDTEDGVSTSIASYVTSEASHALTDNTQDTDPAGATSNPLEGVDATIDRLYRLSRLIRTPSLASQNAKAAQHPMLDDEGTDASPAFHDYATKVIEHRCPKTAPDLVAKLAQAVTARRQRFLYRRDHQHKLGLQAVDTNDSNSATRTKNTPTPSVINMGLLGRASHPGSSVHRLQAKVPALSATSASAFSNTKFRREAVVGAQSVISTVVYSPDEHVGSFQPPPPPKLEPGSKEFECPYCYIVMPIREAKAPLWK</sequence>
<gene>
    <name evidence="2" type="ORF">LTR78_006895</name>
</gene>
<comment type="caution">
    <text evidence="2">The sequence shown here is derived from an EMBL/GenBank/DDBJ whole genome shotgun (WGS) entry which is preliminary data.</text>
</comment>
<keyword evidence="3" id="KW-1185">Reference proteome</keyword>
<dbReference type="PANTHER" id="PTHR35391:SF7">
    <property type="entry name" value="C2H2-TYPE DOMAIN-CONTAINING PROTEIN"/>
    <property type="match status" value="1"/>
</dbReference>
<reference evidence="2" key="1">
    <citation type="submission" date="2023-07" db="EMBL/GenBank/DDBJ databases">
        <title>Black Yeasts Isolated from many extreme environments.</title>
        <authorList>
            <person name="Coleine C."/>
            <person name="Stajich J.E."/>
            <person name="Selbmann L."/>
        </authorList>
    </citation>
    <scope>NUCLEOTIDE SEQUENCE</scope>
    <source>
        <strain evidence="2">CCFEE 5485</strain>
    </source>
</reference>
<organism evidence="2 3">
    <name type="scientific">Recurvomyces mirabilis</name>
    <dbReference type="NCBI Taxonomy" id="574656"/>
    <lineage>
        <taxon>Eukaryota</taxon>
        <taxon>Fungi</taxon>
        <taxon>Dikarya</taxon>
        <taxon>Ascomycota</taxon>
        <taxon>Pezizomycotina</taxon>
        <taxon>Dothideomycetes</taxon>
        <taxon>Dothideomycetidae</taxon>
        <taxon>Mycosphaerellales</taxon>
        <taxon>Teratosphaeriaceae</taxon>
        <taxon>Recurvomyces</taxon>
    </lineage>
</organism>
<dbReference type="AlphaFoldDB" id="A0AAE0WKE7"/>
<dbReference type="Proteomes" id="UP001274830">
    <property type="component" value="Unassembled WGS sequence"/>
</dbReference>
<proteinExistence type="predicted"/>
<name>A0AAE0WKE7_9PEZI</name>
<feature type="region of interest" description="Disordered" evidence="1">
    <location>
        <begin position="183"/>
        <end position="203"/>
    </location>
</feature>